<gene>
    <name evidence="1" type="ORF">KY290_033504</name>
</gene>
<accession>A0ABQ7U273</accession>
<evidence type="ECO:0000313" key="2">
    <source>
        <dbReference type="Proteomes" id="UP000826656"/>
    </source>
</evidence>
<sequence>MTESLPPKSQGFAWGQQWLSSAGQVQGVGSGSDTTCLAQDGSLKVLEQLVARVDDIISEMLDDGVAALGAPPASKQVMANLPVTIVINEFLMKLGTYMEYPIFREVLVLDYKMQEFPSKHMFHPPCLKQWLV</sequence>
<comment type="caution">
    <text evidence="1">The sequence shown here is derived from an EMBL/GenBank/DDBJ whole genome shotgun (WGS) entry which is preliminary data.</text>
</comment>
<dbReference type="EMBL" id="JAIVGD010000026">
    <property type="protein sequence ID" value="KAH0740461.1"/>
    <property type="molecule type" value="Genomic_DNA"/>
</dbReference>
<keyword evidence="2" id="KW-1185">Reference proteome</keyword>
<name>A0ABQ7U273_SOLTU</name>
<protein>
    <submittedName>
        <fullName evidence="1">Uncharacterized protein</fullName>
    </submittedName>
</protein>
<evidence type="ECO:0000313" key="1">
    <source>
        <dbReference type="EMBL" id="KAH0740461.1"/>
    </source>
</evidence>
<reference evidence="1 2" key="1">
    <citation type="journal article" date="2021" name="bioRxiv">
        <title>Chromosome-scale and haplotype-resolved genome assembly of a tetraploid potato cultivar.</title>
        <authorList>
            <person name="Sun H."/>
            <person name="Jiao W.-B."/>
            <person name="Krause K."/>
            <person name="Campoy J.A."/>
            <person name="Goel M."/>
            <person name="Folz-Donahue K."/>
            <person name="Kukat C."/>
            <person name="Huettel B."/>
            <person name="Schneeberger K."/>
        </authorList>
    </citation>
    <scope>NUCLEOTIDE SEQUENCE [LARGE SCALE GENOMIC DNA]</scope>
    <source>
        <strain evidence="1">SolTubOtavaFocal</strain>
        <tissue evidence="1">Leaves</tissue>
    </source>
</reference>
<proteinExistence type="predicted"/>
<organism evidence="1 2">
    <name type="scientific">Solanum tuberosum</name>
    <name type="common">Potato</name>
    <dbReference type="NCBI Taxonomy" id="4113"/>
    <lineage>
        <taxon>Eukaryota</taxon>
        <taxon>Viridiplantae</taxon>
        <taxon>Streptophyta</taxon>
        <taxon>Embryophyta</taxon>
        <taxon>Tracheophyta</taxon>
        <taxon>Spermatophyta</taxon>
        <taxon>Magnoliopsida</taxon>
        <taxon>eudicotyledons</taxon>
        <taxon>Gunneridae</taxon>
        <taxon>Pentapetalae</taxon>
        <taxon>asterids</taxon>
        <taxon>lamiids</taxon>
        <taxon>Solanales</taxon>
        <taxon>Solanaceae</taxon>
        <taxon>Solanoideae</taxon>
        <taxon>Solaneae</taxon>
        <taxon>Solanum</taxon>
    </lineage>
</organism>
<dbReference type="Proteomes" id="UP000826656">
    <property type="component" value="Unassembled WGS sequence"/>
</dbReference>